<keyword evidence="2" id="KW-1185">Reference proteome</keyword>
<sequence length="89" mass="10432">MLTIGDLFGLVLLIFYRLASFGMKGVSRSCFLGLLWLWVVDRWSIDLLECRGSYPLSSSGGLYSFILCWPDRRVYGENFCQLWWYNNVF</sequence>
<proteinExistence type="predicted"/>
<organism evidence="1 2">
    <name type="scientific">Manihot esculenta</name>
    <name type="common">Cassava</name>
    <name type="synonym">Jatropha manihot</name>
    <dbReference type="NCBI Taxonomy" id="3983"/>
    <lineage>
        <taxon>Eukaryota</taxon>
        <taxon>Viridiplantae</taxon>
        <taxon>Streptophyta</taxon>
        <taxon>Embryophyta</taxon>
        <taxon>Tracheophyta</taxon>
        <taxon>Spermatophyta</taxon>
        <taxon>Magnoliopsida</taxon>
        <taxon>eudicotyledons</taxon>
        <taxon>Gunneridae</taxon>
        <taxon>Pentapetalae</taxon>
        <taxon>rosids</taxon>
        <taxon>fabids</taxon>
        <taxon>Malpighiales</taxon>
        <taxon>Euphorbiaceae</taxon>
        <taxon>Crotonoideae</taxon>
        <taxon>Manihoteae</taxon>
        <taxon>Manihot</taxon>
    </lineage>
</organism>
<dbReference type="Proteomes" id="UP000091857">
    <property type="component" value="Chromosome 18"/>
</dbReference>
<reference evidence="2" key="1">
    <citation type="journal article" date="2016" name="Nat. Biotechnol.">
        <title>Sequencing wild and cultivated cassava and related species reveals extensive interspecific hybridization and genetic diversity.</title>
        <authorList>
            <person name="Bredeson J.V."/>
            <person name="Lyons J.B."/>
            <person name="Prochnik S.E."/>
            <person name="Wu G.A."/>
            <person name="Ha C.M."/>
            <person name="Edsinger-Gonzales E."/>
            <person name="Grimwood J."/>
            <person name="Schmutz J."/>
            <person name="Rabbi I.Y."/>
            <person name="Egesi C."/>
            <person name="Nauluvula P."/>
            <person name="Lebot V."/>
            <person name="Ndunguru J."/>
            <person name="Mkamilo G."/>
            <person name="Bart R.S."/>
            <person name="Setter T.L."/>
            <person name="Gleadow R.M."/>
            <person name="Kulakow P."/>
            <person name="Ferguson M.E."/>
            <person name="Rounsley S."/>
            <person name="Rokhsar D.S."/>
        </authorList>
    </citation>
    <scope>NUCLEOTIDE SEQUENCE [LARGE SCALE GENOMIC DNA]</scope>
    <source>
        <strain evidence="2">cv. AM560-2</strain>
    </source>
</reference>
<evidence type="ECO:0000313" key="1">
    <source>
        <dbReference type="EMBL" id="KAG8633286.1"/>
    </source>
</evidence>
<comment type="caution">
    <text evidence="1">The sequence shown here is derived from an EMBL/GenBank/DDBJ whole genome shotgun (WGS) entry which is preliminary data.</text>
</comment>
<accession>A0ACB7FZN4</accession>
<gene>
    <name evidence="1" type="ORF">MANES_18G089349v8</name>
</gene>
<name>A0ACB7FZN4_MANES</name>
<evidence type="ECO:0000313" key="2">
    <source>
        <dbReference type="Proteomes" id="UP000091857"/>
    </source>
</evidence>
<dbReference type="EMBL" id="CM004404">
    <property type="protein sequence ID" value="KAG8633286.1"/>
    <property type="molecule type" value="Genomic_DNA"/>
</dbReference>
<protein>
    <submittedName>
        <fullName evidence="1">Uncharacterized protein</fullName>
    </submittedName>
</protein>